<feature type="transmembrane region" description="Helical" evidence="1">
    <location>
        <begin position="151"/>
        <end position="174"/>
    </location>
</feature>
<dbReference type="InterPro" id="IPR009339">
    <property type="entry name" value="DUF998"/>
</dbReference>
<feature type="transmembrane region" description="Helical" evidence="1">
    <location>
        <begin position="20"/>
        <end position="46"/>
    </location>
</feature>
<dbReference type="PANTHER" id="PTHR42241:SF2">
    <property type="entry name" value="HYPOTHETICAL MEMBRANE PROTEIN, CONSERVED, DUF998 FAMILY"/>
    <property type="match status" value="1"/>
</dbReference>
<keyword evidence="1" id="KW-1133">Transmembrane helix</keyword>
<dbReference type="AlphaFoldDB" id="A0A6B0GKL6"/>
<organism evidence="2 3">
    <name type="scientific">Halomarina oriensis</name>
    <dbReference type="NCBI Taxonomy" id="671145"/>
    <lineage>
        <taxon>Archaea</taxon>
        <taxon>Methanobacteriati</taxon>
        <taxon>Methanobacteriota</taxon>
        <taxon>Stenosarchaea group</taxon>
        <taxon>Halobacteria</taxon>
        <taxon>Halobacteriales</taxon>
        <taxon>Natronomonadaceae</taxon>
        <taxon>Halomarina</taxon>
    </lineage>
</organism>
<feature type="transmembrane region" description="Helical" evidence="1">
    <location>
        <begin position="95"/>
        <end position="114"/>
    </location>
</feature>
<comment type="caution">
    <text evidence="2">The sequence shown here is derived from an EMBL/GenBank/DDBJ whole genome shotgun (WGS) entry which is preliminary data.</text>
</comment>
<evidence type="ECO:0000313" key="3">
    <source>
        <dbReference type="Proteomes" id="UP000451471"/>
    </source>
</evidence>
<sequence>MGTHDGTRRRASAETPAEQVTTAAGVLAPTIALGAIFLATVLSPTFTWTSEPLSFLGSSGEPTRPLFNYGLILGGLVSLPFAARLVGTARNRLESVGGGAFALTGVAMALVGGFPMGTEWHFPAAVSFYLLLSVSMWCYGGGNLLAGDRRVGATTVGLGLLNLLTWVVYVAVFAPTGLSLALPEIVGALALGGWTTATAFRLF</sequence>
<keyword evidence="1" id="KW-0472">Membrane</keyword>
<dbReference type="OrthoDB" id="103507at2157"/>
<evidence type="ECO:0000256" key="1">
    <source>
        <dbReference type="SAM" id="Phobius"/>
    </source>
</evidence>
<proteinExistence type="predicted"/>
<protein>
    <submittedName>
        <fullName evidence="2">DUF998 domain-containing protein</fullName>
    </submittedName>
</protein>
<dbReference type="RefSeq" id="WP_158203683.1">
    <property type="nucleotide sequence ID" value="NZ_WSZK01000012.1"/>
</dbReference>
<dbReference type="EMBL" id="WSZK01000012">
    <property type="protein sequence ID" value="MWG33969.1"/>
    <property type="molecule type" value="Genomic_DNA"/>
</dbReference>
<dbReference type="Pfam" id="PF06197">
    <property type="entry name" value="DUF998"/>
    <property type="match status" value="1"/>
</dbReference>
<dbReference type="Proteomes" id="UP000451471">
    <property type="component" value="Unassembled WGS sequence"/>
</dbReference>
<evidence type="ECO:0000313" key="2">
    <source>
        <dbReference type="EMBL" id="MWG33969.1"/>
    </source>
</evidence>
<keyword evidence="3" id="KW-1185">Reference proteome</keyword>
<keyword evidence="1" id="KW-0812">Transmembrane</keyword>
<accession>A0A6B0GKL6</accession>
<reference evidence="2 3" key="1">
    <citation type="submission" date="2019-12" db="EMBL/GenBank/DDBJ databases">
        <title>Halocatena pleomorpha gen. nov. sp. nov., an extremely halophilic archaeon of family Halobacteriaceae isolated from saltpan soil.</title>
        <authorList>
            <person name="Pal Y."/>
            <person name="Verma A."/>
            <person name="Krishnamurthi S."/>
            <person name="Kumar P."/>
        </authorList>
    </citation>
    <scope>NUCLEOTIDE SEQUENCE [LARGE SCALE GENOMIC DNA]</scope>
    <source>
        <strain evidence="2 3">JCM 16495</strain>
    </source>
</reference>
<feature type="transmembrane region" description="Helical" evidence="1">
    <location>
        <begin position="180"/>
        <end position="200"/>
    </location>
</feature>
<feature type="transmembrane region" description="Helical" evidence="1">
    <location>
        <begin position="66"/>
        <end position="83"/>
    </location>
</feature>
<gene>
    <name evidence="2" type="ORF">GQS65_05580</name>
</gene>
<feature type="transmembrane region" description="Helical" evidence="1">
    <location>
        <begin position="120"/>
        <end position="139"/>
    </location>
</feature>
<dbReference type="PANTHER" id="PTHR42241">
    <property type="entry name" value="HYPOTHETICAL MEMBRANE PROTEIN, CONSERVED, DUF998 FAMILY"/>
    <property type="match status" value="1"/>
</dbReference>
<name>A0A6B0GKL6_9EURY</name>